<feature type="transmembrane region" description="Helical" evidence="12">
    <location>
        <begin position="32"/>
        <end position="57"/>
    </location>
</feature>
<comment type="subcellular location">
    <subcellularLocation>
        <location evidence="1">Cell inner membrane</location>
        <topology evidence="1">Multi-pass membrane protein</topology>
    </subcellularLocation>
</comment>
<keyword evidence="11 12" id="KW-0472">Membrane</keyword>
<evidence type="ECO:0000256" key="12">
    <source>
        <dbReference type="SAM" id="Phobius"/>
    </source>
</evidence>
<dbReference type="PANTHER" id="PTHR30365:SF0">
    <property type="entry name" value="CYTOCHROME BD-I UBIQUINOL OXIDASE SUBUNIT 1"/>
    <property type="match status" value="1"/>
</dbReference>
<gene>
    <name evidence="13" type="ORF">S01H1_82949</name>
</gene>
<keyword evidence="9 12" id="KW-1133">Transmembrane helix</keyword>
<feature type="non-terminal residue" evidence="13">
    <location>
        <position position="1"/>
    </location>
</feature>
<keyword evidence="8" id="KW-0249">Electron transport</keyword>
<dbReference type="EMBL" id="BARS01056298">
    <property type="protein sequence ID" value="GAG42304.1"/>
    <property type="molecule type" value="Genomic_DNA"/>
</dbReference>
<comment type="caution">
    <text evidence="13">The sequence shown here is derived from an EMBL/GenBank/DDBJ whole genome shotgun (WGS) entry which is preliminary data.</text>
</comment>
<dbReference type="GO" id="GO:0020037">
    <property type="term" value="F:heme binding"/>
    <property type="evidence" value="ECO:0007669"/>
    <property type="project" value="TreeGrafter"/>
</dbReference>
<evidence type="ECO:0000256" key="3">
    <source>
        <dbReference type="ARBA" id="ARBA00022475"/>
    </source>
</evidence>
<evidence type="ECO:0000256" key="2">
    <source>
        <dbReference type="ARBA" id="ARBA00022448"/>
    </source>
</evidence>
<proteinExistence type="predicted"/>
<keyword evidence="4" id="KW-0997">Cell inner membrane</keyword>
<evidence type="ECO:0000256" key="6">
    <source>
        <dbReference type="ARBA" id="ARBA00022692"/>
    </source>
</evidence>
<accession>X0XGI5</accession>
<dbReference type="PANTHER" id="PTHR30365">
    <property type="entry name" value="CYTOCHROME D UBIQUINOL OXIDASE"/>
    <property type="match status" value="1"/>
</dbReference>
<keyword evidence="6 12" id="KW-0812">Transmembrane</keyword>
<dbReference type="GO" id="GO:0046872">
    <property type="term" value="F:metal ion binding"/>
    <property type="evidence" value="ECO:0007669"/>
    <property type="project" value="UniProtKB-KW"/>
</dbReference>
<name>X0XGI5_9ZZZZ</name>
<keyword evidence="2" id="KW-0813">Transport</keyword>
<dbReference type="GO" id="GO:0016682">
    <property type="term" value="F:oxidoreductase activity, acting on diphenols and related substances as donors, oxygen as acceptor"/>
    <property type="evidence" value="ECO:0007669"/>
    <property type="project" value="TreeGrafter"/>
</dbReference>
<dbReference type="GO" id="GO:0009055">
    <property type="term" value="F:electron transfer activity"/>
    <property type="evidence" value="ECO:0007669"/>
    <property type="project" value="InterPro"/>
</dbReference>
<dbReference type="GO" id="GO:0005886">
    <property type="term" value="C:plasma membrane"/>
    <property type="evidence" value="ECO:0007669"/>
    <property type="project" value="UniProtKB-SubCell"/>
</dbReference>
<feature type="transmembrane region" description="Helical" evidence="12">
    <location>
        <begin position="69"/>
        <end position="91"/>
    </location>
</feature>
<dbReference type="InterPro" id="IPR002585">
    <property type="entry name" value="Cyt-d_ubiquinol_oxidase_su_1"/>
</dbReference>
<protein>
    <submittedName>
        <fullName evidence="13">Uncharacterized protein</fullName>
    </submittedName>
</protein>
<evidence type="ECO:0000256" key="8">
    <source>
        <dbReference type="ARBA" id="ARBA00022982"/>
    </source>
</evidence>
<feature type="non-terminal residue" evidence="13">
    <location>
        <position position="182"/>
    </location>
</feature>
<dbReference type="GO" id="GO:0019646">
    <property type="term" value="P:aerobic electron transport chain"/>
    <property type="evidence" value="ECO:0007669"/>
    <property type="project" value="InterPro"/>
</dbReference>
<evidence type="ECO:0000256" key="11">
    <source>
        <dbReference type="ARBA" id="ARBA00023136"/>
    </source>
</evidence>
<evidence type="ECO:0000256" key="7">
    <source>
        <dbReference type="ARBA" id="ARBA00022723"/>
    </source>
</evidence>
<keyword evidence="7" id="KW-0479">Metal-binding</keyword>
<evidence type="ECO:0000256" key="5">
    <source>
        <dbReference type="ARBA" id="ARBA00022617"/>
    </source>
</evidence>
<feature type="transmembrane region" description="Helical" evidence="12">
    <location>
        <begin position="123"/>
        <end position="147"/>
    </location>
</feature>
<dbReference type="Pfam" id="PF01654">
    <property type="entry name" value="Cyt_bd_oxida_I"/>
    <property type="match status" value="1"/>
</dbReference>
<reference evidence="13" key="1">
    <citation type="journal article" date="2014" name="Front. Microbiol.">
        <title>High frequency of phylogenetically diverse reductive dehalogenase-homologous genes in deep subseafloor sedimentary metagenomes.</title>
        <authorList>
            <person name="Kawai M."/>
            <person name="Futagami T."/>
            <person name="Toyoda A."/>
            <person name="Takaki Y."/>
            <person name="Nishi S."/>
            <person name="Hori S."/>
            <person name="Arai W."/>
            <person name="Tsubouchi T."/>
            <person name="Morono Y."/>
            <person name="Uchiyama I."/>
            <person name="Ito T."/>
            <person name="Fujiyama A."/>
            <person name="Inagaki F."/>
            <person name="Takami H."/>
        </authorList>
    </citation>
    <scope>NUCLEOTIDE SEQUENCE</scope>
    <source>
        <strain evidence="13">Expedition CK06-06</strain>
    </source>
</reference>
<evidence type="ECO:0000256" key="4">
    <source>
        <dbReference type="ARBA" id="ARBA00022519"/>
    </source>
</evidence>
<organism evidence="13">
    <name type="scientific">marine sediment metagenome</name>
    <dbReference type="NCBI Taxonomy" id="412755"/>
    <lineage>
        <taxon>unclassified sequences</taxon>
        <taxon>metagenomes</taxon>
        <taxon>ecological metagenomes</taxon>
    </lineage>
</organism>
<keyword evidence="5" id="KW-0349">Heme</keyword>
<dbReference type="GO" id="GO:0070069">
    <property type="term" value="C:cytochrome complex"/>
    <property type="evidence" value="ECO:0007669"/>
    <property type="project" value="InterPro"/>
</dbReference>
<feature type="transmembrane region" description="Helical" evidence="12">
    <location>
        <begin position="159"/>
        <end position="178"/>
    </location>
</feature>
<evidence type="ECO:0000313" key="13">
    <source>
        <dbReference type="EMBL" id="GAG42304.1"/>
    </source>
</evidence>
<dbReference type="AlphaFoldDB" id="X0XGI5"/>
<evidence type="ECO:0000256" key="9">
    <source>
        <dbReference type="ARBA" id="ARBA00022989"/>
    </source>
</evidence>
<evidence type="ECO:0000256" key="1">
    <source>
        <dbReference type="ARBA" id="ARBA00004429"/>
    </source>
</evidence>
<keyword evidence="3" id="KW-1003">Cell membrane</keyword>
<keyword evidence="10" id="KW-0408">Iron</keyword>
<sequence length="182" mass="19733">GLTFVMGVATGIAMEFQFGTNWAEYSKYVGDIFGAPLAAEGVFAFFLESTFLGLYLFGRNKVSAGVHWFSSLMVAVGATLSAFWIIVANSWQQTPAGYELRHGRAELADFWAAVFNPSTADRFFHTLIACLIAGAFLMAGISAYLVLRNRGAESARKTLKVSLIFSLVVSVMAVFPTGDHHA</sequence>
<evidence type="ECO:0000256" key="10">
    <source>
        <dbReference type="ARBA" id="ARBA00023004"/>
    </source>
</evidence>